<dbReference type="Pfam" id="PF00728">
    <property type="entry name" value="Glyco_hydro_20"/>
    <property type="match status" value="1"/>
</dbReference>
<evidence type="ECO:0000256" key="3">
    <source>
        <dbReference type="ARBA" id="ARBA00012663"/>
    </source>
</evidence>
<evidence type="ECO:0000259" key="7">
    <source>
        <dbReference type="Pfam" id="PF00728"/>
    </source>
</evidence>
<evidence type="ECO:0000259" key="8">
    <source>
        <dbReference type="Pfam" id="PF02838"/>
    </source>
</evidence>
<dbReference type="InterPro" id="IPR017853">
    <property type="entry name" value="GH"/>
</dbReference>
<dbReference type="InterPro" id="IPR015882">
    <property type="entry name" value="HEX_bac_N"/>
</dbReference>
<dbReference type="PRINTS" id="PR00738">
    <property type="entry name" value="GLHYDRLASE20"/>
</dbReference>
<dbReference type="GO" id="GO:0004563">
    <property type="term" value="F:beta-N-acetylhexosaminidase activity"/>
    <property type="evidence" value="ECO:0007669"/>
    <property type="project" value="UniProtKB-EC"/>
</dbReference>
<evidence type="ECO:0000313" key="10">
    <source>
        <dbReference type="Proteomes" id="UP000264002"/>
    </source>
</evidence>
<dbReference type="PANTHER" id="PTHR22600:SF57">
    <property type="entry name" value="BETA-N-ACETYLHEXOSAMINIDASE"/>
    <property type="match status" value="1"/>
</dbReference>
<feature type="domain" description="Glycoside hydrolase family 20 catalytic" evidence="7">
    <location>
        <begin position="122"/>
        <end position="463"/>
    </location>
</feature>
<dbReference type="GO" id="GO:0005975">
    <property type="term" value="P:carbohydrate metabolic process"/>
    <property type="evidence" value="ECO:0007669"/>
    <property type="project" value="InterPro"/>
</dbReference>
<comment type="catalytic activity">
    <reaction evidence="1">
        <text>Hydrolysis of terminal non-reducing N-acetyl-D-hexosamine residues in N-acetyl-beta-D-hexosaminides.</text>
        <dbReference type="EC" id="3.2.1.52"/>
    </reaction>
</comment>
<dbReference type="Gene3D" id="3.20.20.80">
    <property type="entry name" value="Glycosidases"/>
    <property type="match status" value="1"/>
</dbReference>
<accession>A0A372MHJ3</accession>
<dbReference type="InterPro" id="IPR029018">
    <property type="entry name" value="Hex-like_dom2"/>
</dbReference>
<dbReference type="EC" id="3.2.1.52" evidence="3"/>
<dbReference type="GO" id="GO:0016020">
    <property type="term" value="C:membrane"/>
    <property type="evidence" value="ECO:0007669"/>
    <property type="project" value="TreeGrafter"/>
</dbReference>
<dbReference type="CDD" id="cd06563">
    <property type="entry name" value="GH20_chitobiase-like"/>
    <property type="match status" value="1"/>
</dbReference>
<feature type="domain" description="Beta-hexosaminidase bacterial type N-terminal" evidence="8">
    <location>
        <begin position="13"/>
        <end position="118"/>
    </location>
</feature>
<organism evidence="9 10">
    <name type="scientific">Sphaerochaeta halotolerans</name>
    <dbReference type="NCBI Taxonomy" id="2293840"/>
    <lineage>
        <taxon>Bacteria</taxon>
        <taxon>Pseudomonadati</taxon>
        <taxon>Spirochaetota</taxon>
        <taxon>Spirochaetia</taxon>
        <taxon>Spirochaetales</taxon>
        <taxon>Sphaerochaetaceae</taxon>
        <taxon>Sphaerochaeta</taxon>
    </lineage>
</organism>
<evidence type="ECO:0000256" key="4">
    <source>
        <dbReference type="ARBA" id="ARBA00022801"/>
    </source>
</evidence>
<comment type="caution">
    <text evidence="9">The sequence shown here is derived from an EMBL/GenBank/DDBJ whole genome shotgun (WGS) entry which is preliminary data.</text>
</comment>
<name>A0A372MHJ3_9SPIR</name>
<keyword evidence="10" id="KW-1185">Reference proteome</keyword>
<dbReference type="RefSeq" id="WP_117330059.1">
    <property type="nucleotide sequence ID" value="NZ_QUWK01000005.1"/>
</dbReference>
<dbReference type="Proteomes" id="UP000264002">
    <property type="component" value="Unassembled WGS sequence"/>
</dbReference>
<dbReference type="AlphaFoldDB" id="A0A372MHJ3"/>
<protein>
    <recommendedName>
        <fullName evidence="3">beta-N-acetylhexosaminidase</fullName>
        <ecNumber evidence="3">3.2.1.52</ecNumber>
    </recommendedName>
</protein>
<dbReference type="EMBL" id="QUWK01000005">
    <property type="protein sequence ID" value="RFU95249.1"/>
    <property type="molecule type" value="Genomic_DNA"/>
</dbReference>
<reference evidence="10" key="1">
    <citation type="submission" date="2018-08" db="EMBL/GenBank/DDBJ databases">
        <authorList>
            <person name="Grouzdev D.S."/>
            <person name="Krutkina M.S."/>
        </authorList>
    </citation>
    <scope>NUCLEOTIDE SEQUENCE [LARGE SCALE GENOMIC DNA]</scope>
    <source>
        <strain evidence="10">4-11</strain>
    </source>
</reference>
<reference evidence="9 10" key="2">
    <citation type="submission" date="2018-09" db="EMBL/GenBank/DDBJ databases">
        <title>Genome of Sphaerochaeta halotolerans strain 4-11.</title>
        <authorList>
            <person name="Nazina T.N."/>
            <person name="Sokolova D.S."/>
        </authorList>
    </citation>
    <scope>NUCLEOTIDE SEQUENCE [LARGE SCALE GENOMIC DNA]</scope>
    <source>
        <strain evidence="9 10">4-11</strain>
    </source>
</reference>
<dbReference type="InterPro" id="IPR025705">
    <property type="entry name" value="Beta_hexosaminidase_sua/sub"/>
</dbReference>
<gene>
    <name evidence="9" type="ORF">DYP60_06385</name>
</gene>
<evidence type="ECO:0000256" key="5">
    <source>
        <dbReference type="ARBA" id="ARBA00023295"/>
    </source>
</evidence>
<dbReference type="PANTHER" id="PTHR22600">
    <property type="entry name" value="BETA-HEXOSAMINIDASE"/>
    <property type="match status" value="1"/>
</dbReference>
<dbReference type="Gene3D" id="3.30.379.10">
    <property type="entry name" value="Chitobiase/beta-hexosaminidase domain 2-like"/>
    <property type="match status" value="1"/>
</dbReference>
<evidence type="ECO:0000256" key="6">
    <source>
        <dbReference type="PIRSR" id="PIRSR625705-1"/>
    </source>
</evidence>
<evidence type="ECO:0000256" key="1">
    <source>
        <dbReference type="ARBA" id="ARBA00001231"/>
    </source>
</evidence>
<feature type="active site" description="Proton donor" evidence="6">
    <location>
        <position position="290"/>
    </location>
</feature>
<comment type="similarity">
    <text evidence="2">Belongs to the glycosyl hydrolase 20 family.</text>
</comment>
<dbReference type="PIRSF" id="PIRSF001093">
    <property type="entry name" value="B-hxosamndse_ab_euk"/>
    <property type="match status" value="1"/>
</dbReference>
<keyword evidence="5" id="KW-0326">Glycosidase</keyword>
<dbReference type="SUPFAM" id="SSF55545">
    <property type="entry name" value="beta-N-acetylhexosaminidase-like domain"/>
    <property type="match status" value="1"/>
</dbReference>
<dbReference type="InterPro" id="IPR015883">
    <property type="entry name" value="Glyco_hydro_20_cat"/>
</dbReference>
<sequence>MVKTHTPKASELLFPMPRTVEDHEGFFRFHDGITIAVDSVFKNLLNTATTLLQIRLGGEDILVKQAEGFSSEGYSLSIGKTQVVIKASEETGAFRGLSTLRNLSYTSDHRIPCCFIEDSPSFSWRGFMIDCSRHYFSPTFLKKLIDIASLYHLNRFHWHLSDDQGWRIPLEGWPELEKVASKRTLLQYTDGRNYGRLYTKEEILDIQAYAHARYMVVVPEIETPGHVSSLLAAYPQFGCSGGPYEVQDRWGIFDEVLCAGNDKVLEFLEDAITQMAALFSDPYIHIGGDECPHTAWESCPKCQKRMQEAGLKNEKELQSWMTSNICAMVSKADKRPIGWDEVLEGTESLGLPQDLIVMSWRGVAGGIEASGRGHEVIMCPNTDGCYFDYQHTDNEEEMGNLGVSSISQVAQFDPLAGLQDETARGRVLGSQGNLWTEKITSGKQAEYLLFPRLMVLAERLWNPQNQESTLNRIPLLYKVCDALSINCYRGPVA</sequence>
<dbReference type="GO" id="GO:0030203">
    <property type="term" value="P:glycosaminoglycan metabolic process"/>
    <property type="evidence" value="ECO:0007669"/>
    <property type="project" value="TreeGrafter"/>
</dbReference>
<evidence type="ECO:0000256" key="2">
    <source>
        <dbReference type="ARBA" id="ARBA00006285"/>
    </source>
</evidence>
<dbReference type="SUPFAM" id="SSF51445">
    <property type="entry name" value="(Trans)glycosidases"/>
    <property type="match status" value="1"/>
</dbReference>
<keyword evidence="4" id="KW-0378">Hydrolase</keyword>
<evidence type="ECO:0000313" key="9">
    <source>
        <dbReference type="EMBL" id="RFU95249.1"/>
    </source>
</evidence>
<proteinExistence type="inferred from homology"/>
<dbReference type="Pfam" id="PF02838">
    <property type="entry name" value="Glyco_hydro_20b"/>
    <property type="match status" value="1"/>
</dbReference>